<evidence type="ECO:0000256" key="10">
    <source>
        <dbReference type="ARBA" id="ARBA00022777"/>
    </source>
</evidence>
<evidence type="ECO:0000256" key="12">
    <source>
        <dbReference type="ARBA" id="ARBA00022958"/>
    </source>
</evidence>
<comment type="subcellular location">
    <subcellularLocation>
        <location evidence="3 16">Cytoplasm</location>
    </subcellularLocation>
</comment>
<dbReference type="HAMAP" id="MF_01274">
    <property type="entry name" value="Pantothen_kinase_3"/>
    <property type="match status" value="1"/>
</dbReference>
<dbReference type="GO" id="GO:0016301">
    <property type="term" value="F:kinase activity"/>
    <property type="evidence" value="ECO:0007669"/>
    <property type="project" value="UniProtKB-KW"/>
</dbReference>
<dbReference type="NCBIfam" id="TIGR00671">
    <property type="entry name" value="baf"/>
    <property type="match status" value="1"/>
</dbReference>
<feature type="binding site" evidence="16">
    <location>
        <position position="129"/>
    </location>
    <ligand>
        <name>ATP</name>
        <dbReference type="ChEBI" id="CHEBI:30616"/>
    </ligand>
</feature>
<evidence type="ECO:0000256" key="5">
    <source>
        <dbReference type="ARBA" id="ARBA00011738"/>
    </source>
</evidence>
<keyword evidence="9 16" id="KW-0547">Nucleotide-binding</keyword>
<evidence type="ECO:0000256" key="16">
    <source>
        <dbReference type="HAMAP-Rule" id="MF_01274"/>
    </source>
</evidence>
<comment type="function">
    <text evidence="16">Catalyzes the phosphorylation of pantothenate (Pan), the first step in CoA biosynthesis.</text>
</comment>
<name>A0ABM8JP97_9MOLU</name>
<evidence type="ECO:0000256" key="9">
    <source>
        <dbReference type="ARBA" id="ARBA00022741"/>
    </source>
</evidence>
<comment type="caution">
    <text evidence="16">Lacks conserved residue(s) required for the propagation of feature annotation.</text>
</comment>
<gene>
    <name evidence="16" type="primary">coaX</name>
    <name evidence="17" type="ORF">SAP269_17140</name>
</gene>
<dbReference type="PANTHER" id="PTHR34265">
    <property type="entry name" value="TYPE III PANTOTHENATE KINASE"/>
    <property type="match status" value="1"/>
</dbReference>
<evidence type="ECO:0000256" key="13">
    <source>
        <dbReference type="ARBA" id="ARBA00022993"/>
    </source>
</evidence>
<evidence type="ECO:0000256" key="15">
    <source>
        <dbReference type="ARBA" id="ARBA00040883"/>
    </source>
</evidence>
<evidence type="ECO:0000313" key="17">
    <source>
        <dbReference type="EMBL" id="BET39125.1"/>
    </source>
</evidence>
<reference evidence="18" key="1">
    <citation type="journal article" date="2024" name="FEMS Microbiol. Lett.">
        <title>Genomic insights into Spiroplasma endosymbionts that induce male-killing and protective phenotypes in the pea aphid.</title>
        <authorList>
            <person name="Arai H."/>
            <person name="Legeai F."/>
            <person name="Kageyama D."/>
            <person name="Sugio A."/>
            <person name="Simon J.C."/>
        </authorList>
    </citation>
    <scope>NUCLEOTIDE SEQUENCE [LARGE SCALE GENOMIC DNA]</scope>
    <source>
        <strain evidence="18">sAp269</strain>
    </source>
</reference>
<dbReference type="Proteomes" id="UP001473424">
    <property type="component" value="Chromosome"/>
</dbReference>
<dbReference type="EC" id="2.7.1.33" evidence="6 16"/>
<dbReference type="PANTHER" id="PTHR34265:SF1">
    <property type="entry name" value="TYPE III PANTOTHENATE KINASE"/>
    <property type="match status" value="1"/>
</dbReference>
<keyword evidence="18" id="KW-1185">Reference proteome</keyword>
<evidence type="ECO:0000313" key="18">
    <source>
        <dbReference type="Proteomes" id="UP001473424"/>
    </source>
</evidence>
<evidence type="ECO:0000256" key="8">
    <source>
        <dbReference type="ARBA" id="ARBA00022679"/>
    </source>
</evidence>
<dbReference type="CDD" id="cd24015">
    <property type="entry name" value="ASKHA_NBD_PanK-III"/>
    <property type="match status" value="1"/>
</dbReference>
<feature type="binding site" evidence="16">
    <location>
        <begin position="105"/>
        <end position="108"/>
    </location>
    <ligand>
        <name>substrate</name>
    </ligand>
</feature>
<dbReference type="RefSeq" id="WP_353305987.1">
    <property type="nucleotide sequence ID" value="NZ_AP028955.1"/>
</dbReference>
<sequence length="257" mass="28677">MKSLLLVDIGNTLIKIAMINDSEIIEQWAVIETKSKTAIDQLKKAFKLNKKLHFEEAVISCVVPNFLIIIEKLIVFTYNLKPLIVDFNLLSSLPLKLNLENRQLGSDLIALSYASYTKYHNAIVVSLGTATTYSIVVNDVLVGVIIGPGFSTSKATLIDNVALLVDFEMQHYQSMLGKNNNHALSIGYGYGFSAMINSIVVRIQNETNISLPVILTGGSVPILKSYFDFSYIYEPQMLFLGLVDIIKYFRSNNILKD</sequence>
<keyword evidence="8 16" id="KW-0808">Transferase</keyword>
<dbReference type="Gene3D" id="3.30.420.40">
    <property type="match status" value="2"/>
</dbReference>
<dbReference type="Pfam" id="PF03309">
    <property type="entry name" value="Pan_kinase"/>
    <property type="match status" value="1"/>
</dbReference>
<dbReference type="EMBL" id="AP028955">
    <property type="protein sequence ID" value="BET39125.1"/>
    <property type="molecule type" value="Genomic_DNA"/>
</dbReference>
<comment type="cofactor">
    <cofactor evidence="2">
        <name>K(+)</name>
        <dbReference type="ChEBI" id="CHEBI:29103"/>
    </cofactor>
</comment>
<evidence type="ECO:0000256" key="4">
    <source>
        <dbReference type="ARBA" id="ARBA00005225"/>
    </source>
</evidence>
<evidence type="ECO:0000256" key="7">
    <source>
        <dbReference type="ARBA" id="ARBA00022490"/>
    </source>
</evidence>
<keyword evidence="12 16" id="KW-0630">Potassium</keyword>
<dbReference type="InterPro" id="IPR004619">
    <property type="entry name" value="Type_III_PanK"/>
</dbReference>
<keyword evidence="11 16" id="KW-0067">ATP-binding</keyword>
<comment type="cofactor">
    <cofactor evidence="16">
        <name>NH4(+)</name>
        <dbReference type="ChEBI" id="CHEBI:28938"/>
    </cofactor>
    <cofactor evidence="16">
        <name>K(+)</name>
        <dbReference type="ChEBI" id="CHEBI:29103"/>
    </cofactor>
    <text evidence="16">A monovalent cation. Ammonium or potassium.</text>
</comment>
<dbReference type="InterPro" id="IPR043129">
    <property type="entry name" value="ATPase_NBD"/>
</dbReference>
<evidence type="ECO:0000256" key="14">
    <source>
        <dbReference type="ARBA" id="ARBA00038036"/>
    </source>
</evidence>
<keyword evidence="7 16" id="KW-0963">Cytoplasm</keyword>
<dbReference type="SUPFAM" id="SSF53067">
    <property type="entry name" value="Actin-like ATPase domain"/>
    <property type="match status" value="2"/>
</dbReference>
<comment type="subunit">
    <text evidence="5 16">Homodimer.</text>
</comment>
<evidence type="ECO:0000256" key="11">
    <source>
        <dbReference type="ARBA" id="ARBA00022840"/>
    </source>
</evidence>
<feature type="binding site" evidence="16">
    <location>
        <begin position="8"/>
        <end position="15"/>
    </location>
    <ligand>
        <name>ATP</name>
        <dbReference type="ChEBI" id="CHEBI:30616"/>
    </ligand>
</feature>
<evidence type="ECO:0000256" key="3">
    <source>
        <dbReference type="ARBA" id="ARBA00004496"/>
    </source>
</evidence>
<accession>A0ABM8JP97</accession>
<evidence type="ECO:0000256" key="1">
    <source>
        <dbReference type="ARBA" id="ARBA00001206"/>
    </source>
</evidence>
<protein>
    <recommendedName>
        <fullName evidence="15 16">Type III pantothenate kinase</fullName>
        <ecNumber evidence="6 16">2.7.1.33</ecNumber>
    </recommendedName>
    <alternativeName>
        <fullName evidence="16">PanK-III</fullName>
    </alternativeName>
    <alternativeName>
        <fullName evidence="16">Pantothenic acid kinase</fullName>
    </alternativeName>
</protein>
<proteinExistence type="inferred from homology"/>
<keyword evidence="10 16" id="KW-0418">Kinase</keyword>
<comment type="similarity">
    <text evidence="14 16">Belongs to the type III pantothenate kinase family.</text>
</comment>
<organism evidence="17 18">
    <name type="scientific">Spiroplasma ixodetis</name>
    <dbReference type="NCBI Taxonomy" id="2141"/>
    <lineage>
        <taxon>Bacteria</taxon>
        <taxon>Bacillati</taxon>
        <taxon>Mycoplasmatota</taxon>
        <taxon>Mollicutes</taxon>
        <taxon>Entomoplasmatales</taxon>
        <taxon>Spiroplasmataceae</taxon>
        <taxon>Spiroplasma</taxon>
    </lineage>
</organism>
<comment type="pathway">
    <text evidence="4 16">Cofactor biosynthesis; coenzyme A biosynthesis; CoA from (R)-pantothenate: step 1/5.</text>
</comment>
<keyword evidence="13 16" id="KW-0173">Coenzyme A biosynthesis</keyword>
<evidence type="ECO:0000256" key="2">
    <source>
        <dbReference type="ARBA" id="ARBA00001958"/>
    </source>
</evidence>
<comment type="catalytic activity">
    <reaction evidence="1 16">
        <text>(R)-pantothenate + ATP = (R)-4'-phosphopantothenate + ADP + H(+)</text>
        <dbReference type="Rhea" id="RHEA:16373"/>
        <dbReference type="ChEBI" id="CHEBI:10986"/>
        <dbReference type="ChEBI" id="CHEBI:15378"/>
        <dbReference type="ChEBI" id="CHEBI:29032"/>
        <dbReference type="ChEBI" id="CHEBI:30616"/>
        <dbReference type="ChEBI" id="CHEBI:456216"/>
        <dbReference type="EC" id="2.7.1.33"/>
    </reaction>
</comment>
<feature type="active site" description="Proton acceptor" evidence="16">
    <location>
        <position position="107"/>
    </location>
</feature>
<evidence type="ECO:0000256" key="6">
    <source>
        <dbReference type="ARBA" id="ARBA00012102"/>
    </source>
</evidence>